<dbReference type="Pfam" id="PF07690">
    <property type="entry name" value="MFS_1"/>
    <property type="match status" value="1"/>
</dbReference>
<evidence type="ECO:0000256" key="5">
    <source>
        <dbReference type="ARBA" id="ARBA00023136"/>
    </source>
</evidence>
<dbReference type="InterPro" id="IPR011701">
    <property type="entry name" value="MFS"/>
</dbReference>
<evidence type="ECO:0000256" key="1">
    <source>
        <dbReference type="ARBA" id="ARBA00004429"/>
    </source>
</evidence>
<feature type="transmembrane region" description="Helical" evidence="6">
    <location>
        <begin position="107"/>
        <end position="124"/>
    </location>
</feature>
<feature type="transmembrane region" description="Helical" evidence="6">
    <location>
        <begin position="246"/>
        <end position="267"/>
    </location>
</feature>
<dbReference type="InterPro" id="IPR005275">
    <property type="entry name" value="Lfuc_symporter_FucP"/>
</dbReference>
<feature type="transmembrane region" description="Helical" evidence="6">
    <location>
        <begin position="82"/>
        <end position="101"/>
    </location>
</feature>
<evidence type="ECO:0000256" key="2">
    <source>
        <dbReference type="ARBA" id="ARBA00022475"/>
    </source>
</evidence>
<dbReference type="EMBL" id="ARZX01000001">
    <property type="protein sequence ID" value="EWH14923.1"/>
    <property type="molecule type" value="Genomic_DNA"/>
</dbReference>
<feature type="transmembrane region" description="Helical" evidence="6">
    <location>
        <begin position="425"/>
        <end position="445"/>
    </location>
</feature>
<feature type="transmembrane region" description="Helical" evidence="6">
    <location>
        <begin position="57"/>
        <end position="75"/>
    </location>
</feature>
<feature type="transmembrane region" description="Helical" evidence="6">
    <location>
        <begin position="384"/>
        <end position="405"/>
    </location>
</feature>
<gene>
    <name evidence="7" type="ORF">KLA_00150</name>
</gene>
<keyword evidence="8" id="KW-1185">Reference proteome</keyword>
<dbReference type="InterPro" id="IPR050375">
    <property type="entry name" value="MFS_TsgA-like"/>
</dbReference>
<dbReference type="RefSeq" id="WP_034642710.1">
    <property type="nucleotide sequence ID" value="NZ_ARZX01000001.1"/>
</dbReference>
<organism evidence="7 8">
    <name type="scientific">Cellulophaga geojensis KL-A</name>
    <dbReference type="NCBI Taxonomy" id="1328323"/>
    <lineage>
        <taxon>Bacteria</taxon>
        <taxon>Pseudomonadati</taxon>
        <taxon>Bacteroidota</taxon>
        <taxon>Flavobacteriia</taxon>
        <taxon>Flavobacteriales</taxon>
        <taxon>Flavobacteriaceae</taxon>
        <taxon>Cellulophaga</taxon>
    </lineage>
</organism>
<keyword evidence="3 6" id="KW-0812">Transmembrane</keyword>
<feature type="transmembrane region" description="Helical" evidence="6">
    <location>
        <begin position="297"/>
        <end position="314"/>
    </location>
</feature>
<dbReference type="PANTHER" id="PTHR43702:SF11">
    <property type="entry name" value="L-FUCOSE-PROTON SYMPORTER"/>
    <property type="match status" value="1"/>
</dbReference>
<feature type="transmembrane region" description="Helical" evidence="6">
    <location>
        <begin position="145"/>
        <end position="167"/>
    </location>
</feature>
<dbReference type="NCBIfam" id="TIGR00885">
    <property type="entry name" value="fucP"/>
    <property type="match status" value="1"/>
</dbReference>
<evidence type="ECO:0000256" key="6">
    <source>
        <dbReference type="SAM" id="Phobius"/>
    </source>
</evidence>
<keyword evidence="4 6" id="KW-1133">Transmembrane helix</keyword>
<evidence type="ECO:0000256" key="4">
    <source>
        <dbReference type="ARBA" id="ARBA00022989"/>
    </source>
</evidence>
<dbReference type="SUPFAM" id="SSF103473">
    <property type="entry name" value="MFS general substrate transporter"/>
    <property type="match status" value="1"/>
</dbReference>
<feature type="transmembrane region" description="Helical" evidence="6">
    <location>
        <begin position="350"/>
        <end position="372"/>
    </location>
</feature>
<evidence type="ECO:0000313" key="8">
    <source>
        <dbReference type="Proteomes" id="UP000019275"/>
    </source>
</evidence>
<sequence length="455" mass="49618">MKTTSKVPVVTKKMLLPFILITSLFALWGFANAVTDPMVSAFKKVLELSNTQASMVQMAFYGGYFCMALPAAMFMRKYSYKVGVLIGLGLFATGALLFYPAAVTEQFWFFCLGLYILTFGLAFLETAANPYALAMGAKETATQRLNLAQAFNPVGLIAGILIAKFFVAEKLQSDDYENFAALDSVKKAAITASDLAVIRDPYVILGLVLIGFFVLFLVSKMPQNSTEGKMPSIKETFKDLAKNKKYALGVLAQILYVGAQIMCWTYIYQYVEGLVNTGVFKESYITVFGTEVLKDGFYYQIIAFLLFVVGRAIGTAMLRFMSAGKLLSGFAVLAIVFVLGTIFIDGMFGLYSLVGVSFCLSLMFPTIYGIALDGLTEDQSKVGSAGLIMAIVGGALMPPLQGLIIDMGGTGVSDTIIMGVSEINFSFILPFLCFVYIAWYGYMVFKKYEAGVTTT</sequence>
<evidence type="ECO:0000313" key="7">
    <source>
        <dbReference type="EMBL" id="EWH14923.1"/>
    </source>
</evidence>
<comment type="caution">
    <text evidence="7">The sequence shown here is derived from an EMBL/GenBank/DDBJ whole genome shotgun (WGS) entry which is preliminary data.</text>
</comment>
<proteinExistence type="predicted"/>
<reference evidence="7 8" key="1">
    <citation type="journal article" date="2014" name="Genome Announc.">
        <title>Draft Genome Sequence of the Carrageenan-Degrading Bacterium Cellulophaga sp. Strain KL-A, Isolated from Decaying Marine Algae.</title>
        <authorList>
            <person name="Shan D."/>
            <person name="Ying J."/>
            <person name="Li X."/>
            <person name="Gao Z."/>
            <person name="Wei G."/>
            <person name="Shao Z."/>
        </authorList>
    </citation>
    <scope>NUCLEOTIDE SEQUENCE [LARGE SCALE GENOMIC DNA]</scope>
    <source>
        <strain evidence="7 8">KL-A</strain>
    </source>
</reference>
<feature type="transmembrane region" description="Helical" evidence="6">
    <location>
        <begin position="202"/>
        <end position="219"/>
    </location>
</feature>
<feature type="transmembrane region" description="Helical" evidence="6">
    <location>
        <begin position="326"/>
        <end position="344"/>
    </location>
</feature>
<name>A0ABN0RSJ8_9FLAO</name>
<dbReference type="CDD" id="cd17394">
    <property type="entry name" value="MFS_FucP_like"/>
    <property type="match status" value="1"/>
</dbReference>
<dbReference type="Gene3D" id="1.20.1250.20">
    <property type="entry name" value="MFS general substrate transporter like domains"/>
    <property type="match status" value="2"/>
</dbReference>
<protein>
    <submittedName>
        <fullName evidence="7">L-fucose transporter</fullName>
    </submittedName>
</protein>
<keyword evidence="2" id="KW-1003">Cell membrane</keyword>
<keyword evidence="5 6" id="KW-0472">Membrane</keyword>
<dbReference type="InterPro" id="IPR036259">
    <property type="entry name" value="MFS_trans_sf"/>
</dbReference>
<dbReference type="PANTHER" id="PTHR43702">
    <property type="entry name" value="L-FUCOSE-PROTON SYMPORTER"/>
    <property type="match status" value="1"/>
</dbReference>
<comment type="subcellular location">
    <subcellularLocation>
        <location evidence="1">Cell inner membrane</location>
        <topology evidence="1">Multi-pass membrane protein</topology>
    </subcellularLocation>
</comment>
<dbReference type="Proteomes" id="UP000019275">
    <property type="component" value="Unassembled WGS sequence"/>
</dbReference>
<evidence type="ECO:0000256" key="3">
    <source>
        <dbReference type="ARBA" id="ARBA00022692"/>
    </source>
</evidence>
<accession>A0ABN0RSJ8</accession>